<name>A0AAN6V062_9PEZI</name>
<feature type="region of interest" description="Disordered" evidence="1">
    <location>
        <begin position="344"/>
        <end position="394"/>
    </location>
</feature>
<proteinExistence type="predicted"/>
<dbReference type="InterPro" id="IPR015889">
    <property type="entry name" value="Intradiol_dOase_core"/>
</dbReference>
<feature type="compositionally biased region" description="Gly residues" evidence="1">
    <location>
        <begin position="344"/>
        <end position="368"/>
    </location>
</feature>
<dbReference type="GeneID" id="87814254"/>
<dbReference type="EMBL" id="MU853598">
    <property type="protein sequence ID" value="KAK4142407.1"/>
    <property type="molecule type" value="Genomic_DNA"/>
</dbReference>
<keyword evidence="4" id="KW-0560">Oxidoreductase</keyword>
<feature type="domain" description="Intradiol ring-cleavage dioxygenases" evidence="3">
    <location>
        <begin position="122"/>
        <end position="223"/>
    </location>
</feature>
<reference evidence="4" key="1">
    <citation type="journal article" date="2023" name="Mol. Phylogenet. Evol.">
        <title>Genome-scale phylogeny and comparative genomics of the fungal order Sordariales.</title>
        <authorList>
            <person name="Hensen N."/>
            <person name="Bonometti L."/>
            <person name="Westerberg I."/>
            <person name="Brannstrom I.O."/>
            <person name="Guillou S."/>
            <person name="Cros-Aarteil S."/>
            <person name="Calhoun S."/>
            <person name="Haridas S."/>
            <person name="Kuo A."/>
            <person name="Mondo S."/>
            <person name="Pangilinan J."/>
            <person name="Riley R."/>
            <person name="LaButti K."/>
            <person name="Andreopoulos B."/>
            <person name="Lipzen A."/>
            <person name="Chen C."/>
            <person name="Yan M."/>
            <person name="Daum C."/>
            <person name="Ng V."/>
            <person name="Clum A."/>
            <person name="Steindorff A."/>
            <person name="Ohm R.A."/>
            <person name="Martin F."/>
            <person name="Silar P."/>
            <person name="Natvig D.O."/>
            <person name="Lalanne C."/>
            <person name="Gautier V."/>
            <person name="Ament-Velasquez S.L."/>
            <person name="Kruys A."/>
            <person name="Hutchinson M.I."/>
            <person name="Powell A.J."/>
            <person name="Barry K."/>
            <person name="Miller A.N."/>
            <person name="Grigoriev I.V."/>
            <person name="Debuchy R."/>
            <person name="Gladieux P."/>
            <person name="Hiltunen Thoren M."/>
            <person name="Johannesson H."/>
        </authorList>
    </citation>
    <scope>NUCLEOTIDE SEQUENCE</scope>
    <source>
        <strain evidence="4">CBS 141.50</strain>
    </source>
</reference>
<evidence type="ECO:0000259" key="3">
    <source>
        <dbReference type="Pfam" id="PF00775"/>
    </source>
</evidence>
<dbReference type="RefSeq" id="XP_062635778.1">
    <property type="nucleotide sequence ID" value="XM_062777641.1"/>
</dbReference>
<organism evidence="4 5">
    <name type="scientific">Dichotomopilus funicola</name>
    <dbReference type="NCBI Taxonomy" id="1934379"/>
    <lineage>
        <taxon>Eukaryota</taxon>
        <taxon>Fungi</taxon>
        <taxon>Dikarya</taxon>
        <taxon>Ascomycota</taxon>
        <taxon>Pezizomycotina</taxon>
        <taxon>Sordariomycetes</taxon>
        <taxon>Sordariomycetidae</taxon>
        <taxon>Sordariales</taxon>
        <taxon>Chaetomiaceae</taxon>
        <taxon>Dichotomopilus</taxon>
    </lineage>
</organism>
<feature type="signal peptide" evidence="2">
    <location>
        <begin position="1"/>
        <end position="19"/>
    </location>
</feature>
<evidence type="ECO:0000256" key="1">
    <source>
        <dbReference type="SAM" id="MobiDB-lite"/>
    </source>
</evidence>
<keyword evidence="5" id="KW-1185">Reference proteome</keyword>
<dbReference type="PANTHER" id="PTHR34315">
    <property type="match status" value="1"/>
</dbReference>
<accession>A0AAN6V062</accession>
<keyword evidence="4" id="KW-0223">Dioxygenase</keyword>
<evidence type="ECO:0000256" key="2">
    <source>
        <dbReference type="SAM" id="SignalP"/>
    </source>
</evidence>
<dbReference type="Gene3D" id="2.60.130.10">
    <property type="entry name" value="Aromatic compound dioxygenase"/>
    <property type="match status" value="1"/>
</dbReference>
<protein>
    <submittedName>
        <fullName evidence="4">Intradiol ring-cleavage dioxygenase</fullName>
    </submittedName>
</protein>
<evidence type="ECO:0000313" key="4">
    <source>
        <dbReference type="EMBL" id="KAK4142407.1"/>
    </source>
</evidence>
<dbReference type="Proteomes" id="UP001302676">
    <property type="component" value="Unassembled WGS sequence"/>
</dbReference>
<dbReference type="InterPro" id="IPR000627">
    <property type="entry name" value="Intradiol_dOase_C"/>
</dbReference>
<keyword evidence="2" id="KW-0732">Signal</keyword>
<dbReference type="AlphaFoldDB" id="A0AAN6V062"/>
<dbReference type="GO" id="GO:0008199">
    <property type="term" value="F:ferric iron binding"/>
    <property type="evidence" value="ECO:0007669"/>
    <property type="project" value="InterPro"/>
</dbReference>
<dbReference type="SUPFAM" id="SSF49482">
    <property type="entry name" value="Aromatic compound dioxygenase"/>
    <property type="match status" value="1"/>
</dbReference>
<dbReference type="PANTHER" id="PTHR34315:SF1">
    <property type="entry name" value="INTRADIOL RING-CLEAVAGE DIOXYGENASES DOMAIN-CONTAINING PROTEIN-RELATED"/>
    <property type="match status" value="1"/>
</dbReference>
<dbReference type="CDD" id="cd03457">
    <property type="entry name" value="intradiol_dioxygenase_like"/>
    <property type="match status" value="1"/>
</dbReference>
<reference evidence="4" key="2">
    <citation type="submission" date="2023-05" db="EMBL/GenBank/DDBJ databases">
        <authorList>
            <consortium name="Lawrence Berkeley National Laboratory"/>
            <person name="Steindorff A."/>
            <person name="Hensen N."/>
            <person name="Bonometti L."/>
            <person name="Westerberg I."/>
            <person name="Brannstrom I.O."/>
            <person name="Guillou S."/>
            <person name="Cros-Aarteil S."/>
            <person name="Calhoun S."/>
            <person name="Haridas S."/>
            <person name="Kuo A."/>
            <person name="Mondo S."/>
            <person name="Pangilinan J."/>
            <person name="Riley R."/>
            <person name="Labutti K."/>
            <person name="Andreopoulos B."/>
            <person name="Lipzen A."/>
            <person name="Chen C."/>
            <person name="Yanf M."/>
            <person name="Daum C."/>
            <person name="Ng V."/>
            <person name="Clum A."/>
            <person name="Ohm R."/>
            <person name="Martin F."/>
            <person name="Silar P."/>
            <person name="Natvig D."/>
            <person name="Lalanne C."/>
            <person name="Gautier V."/>
            <person name="Ament-Velasquez S.L."/>
            <person name="Kruys A."/>
            <person name="Hutchinson M.I."/>
            <person name="Powell A.J."/>
            <person name="Barry K."/>
            <person name="Miller A.N."/>
            <person name="Grigoriev I.V."/>
            <person name="Debuchy R."/>
            <person name="Gladieux P."/>
            <person name="Thoren M.H."/>
            <person name="Johannesson H."/>
        </authorList>
    </citation>
    <scope>NUCLEOTIDE SEQUENCE</scope>
    <source>
        <strain evidence="4">CBS 141.50</strain>
    </source>
</reference>
<evidence type="ECO:0000313" key="5">
    <source>
        <dbReference type="Proteomes" id="UP001302676"/>
    </source>
</evidence>
<dbReference type="GO" id="GO:0016702">
    <property type="term" value="F:oxidoreductase activity, acting on single donors with incorporation of molecular oxygen, incorporation of two atoms of oxygen"/>
    <property type="evidence" value="ECO:0007669"/>
    <property type="project" value="InterPro"/>
</dbReference>
<comment type="caution">
    <text evidence="4">The sequence shown here is derived from an EMBL/GenBank/DDBJ whole genome shotgun (WGS) entry which is preliminary data.</text>
</comment>
<feature type="compositionally biased region" description="Low complexity" evidence="1">
    <location>
        <begin position="369"/>
        <end position="388"/>
    </location>
</feature>
<gene>
    <name evidence="4" type="ORF">C8A04DRAFT_13257</name>
</gene>
<dbReference type="Pfam" id="PF00775">
    <property type="entry name" value="Dioxygenase_C"/>
    <property type="match status" value="1"/>
</dbReference>
<sequence length="394" mass="41321">MLLTKALTGLTALAGLVAAHPGHSVAQEAAELRAYMQSVKRTSLAHCADKLEARGHAARNVARRQAAVNKARTKRGLKKRNIDEVLATDHNKTTLAYTPETDPKTLFSGYNSCLLAPEVTQGPYYVAGEYIRHNVVEDQPGVPLLLDYQVIDVDTCEPVPSVYLEIWHCNSTGVYAGVAANGNGNTADDTNIDQTWLRGIQLTNGDGVAQFESVFPGHYTGRTPHIHVMVHATAGGKNGTVQANNTLGLDNYSSHVGQSFFDQTLISAVELTEPYASNTQPLTTNAEDGIMSQSAEGDGVDPVMEYTLLGNSIEDGLFAWFSFGVNTTRVDSISPAVWLEEGGGVANPDAGGGGGPGGPGGFPSGGFPSGFPSGGPTSSAAATSTAAAKCRRGE</sequence>
<feature type="chain" id="PRO_5043044171" evidence="2">
    <location>
        <begin position="20"/>
        <end position="394"/>
    </location>
</feature>